<accession>A0ACC2QFL9</accession>
<dbReference type="Proteomes" id="UP001231649">
    <property type="component" value="Chromosome 17"/>
</dbReference>
<proteinExistence type="predicted"/>
<evidence type="ECO:0000313" key="1">
    <source>
        <dbReference type="EMBL" id="KAJ8715241.1"/>
    </source>
</evidence>
<dbReference type="EMBL" id="CM056793">
    <property type="protein sequence ID" value="KAJ8715241.1"/>
    <property type="molecule type" value="Genomic_DNA"/>
</dbReference>
<organism evidence="1 2">
    <name type="scientific">Mythimna loreyi</name>
    <dbReference type="NCBI Taxonomy" id="667449"/>
    <lineage>
        <taxon>Eukaryota</taxon>
        <taxon>Metazoa</taxon>
        <taxon>Ecdysozoa</taxon>
        <taxon>Arthropoda</taxon>
        <taxon>Hexapoda</taxon>
        <taxon>Insecta</taxon>
        <taxon>Pterygota</taxon>
        <taxon>Neoptera</taxon>
        <taxon>Endopterygota</taxon>
        <taxon>Lepidoptera</taxon>
        <taxon>Glossata</taxon>
        <taxon>Ditrysia</taxon>
        <taxon>Noctuoidea</taxon>
        <taxon>Noctuidae</taxon>
        <taxon>Noctuinae</taxon>
        <taxon>Hadenini</taxon>
        <taxon>Mythimna</taxon>
    </lineage>
</organism>
<keyword evidence="2" id="KW-1185">Reference proteome</keyword>
<evidence type="ECO:0000313" key="2">
    <source>
        <dbReference type="Proteomes" id="UP001231649"/>
    </source>
</evidence>
<name>A0ACC2QFL9_9NEOP</name>
<reference evidence="1" key="1">
    <citation type="submission" date="2023-03" db="EMBL/GenBank/DDBJ databases">
        <title>Chromosome-level genomes of two armyworms, Mythimna separata and Mythimna loreyi, provide insights into the biosynthesis and reception of sex pheromones.</title>
        <authorList>
            <person name="Zhao H."/>
        </authorList>
    </citation>
    <scope>NUCLEOTIDE SEQUENCE</scope>
    <source>
        <strain evidence="1">BeijingLab</strain>
    </source>
</reference>
<gene>
    <name evidence="1" type="ORF">PYW08_005222</name>
</gene>
<protein>
    <submittedName>
        <fullName evidence="1">Uncharacterized protein</fullName>
    </submittedName>
</protein>
<sequence length="180" mass="19520">MDFKFGVLLAFTAYICSSQALPPCTCTRNYTPICGSDGETYSNQCLLDCANYNNHKDIVAVKDGPCEGFQPVVVECVCPFNYLPVCGTDGTTYSNQCSLNCQKQRSADLEVKHNGPCVEPTTEALTCLCTREKKPVCGSDGVTYSNSCLLNCATAKDNTLSIAKYGPCDDQVRVADLKFN</sequence>
<comment type="caution">
    <text evidence="1">The sequence shown here is derived from an EMBL/GenBank/DDBJ whole genome shotgun (WGS) entry which is preliminary data.</text>
</comment>